<dbReference type="InterPro" id="IPR041698">
    <property type="entry name" value="Methyltransf_25"/>
</dbReference>
<evidence type="ECO:0000313" key="4">
    <source>
        <dbReference type="Proteomes" id="UP000320176"/>
    </source>
</evidence>
<dbReference type="SUPFAM" id="SSF53335">
    <property type="entry name" value="S-adenosyl-L-methionine-dependent methyltransferases"/>
    <property type="match status" value="1"/>
</dbReference>
<dbReference type="Proteomes" id="UP000320176">
    <property type="component" value="Unassembled WGS sequence"/>
</dbReference>
<dbReference type="CDD" id="cd02440">
    <property type="entry name" value="AdoMet_MTases"/>
    <property type="match status" value="1"/>
</dbReference>
<keyword evidence="1 3" id="KW-0808">Transferase</keyword>
<name>A0A5C6ANT6_9BACT</name>
<sequence>MATWYDHPEYFDMLFRDETEGEVKFFEKAFERIAKRKVKRVLEPGCGSGRLVVAMAAEGYEMTGLDLSESMLNYVNKQLKRKKLTAETVIGDMTQMDLPHKYDAAFCTFNTFRHLLSEKDAEAHLRSVANHLNKGGIYILGLHLLPLDAFEHAIERFTTNYGGTRVTTTIKVIEFDRRKRIEVLRVLVKATKRSGVIERVKSEFPLRVYTCRQLKSLFKKVDDVLELAAVHDYEYDIDETATFDDDLTEGVFVLRKR</sequence>
<accession>A0A5C6ANT6</accession>
<dbReference type="EMBL" id="SJPN01000005">
    <property type="protein sequence ID" value="TWU01340.1"/>
    <property type="molecule type" value="Genomic_DNA"/>
</dbReference>
<comment type="caution">
    <text evidence="3">The sequence shown here is derived from an EMBL/GenBank/DDBJ whole genome shotgun (WGS) entry which is preliminary data.</text>
</comment>
<proteinExistence type="predicted"/>
<dbReference type="Pfam" id="PF13649">
    <property type="entry name" value="Methyltransf_25"/>
    <property type="match status" value="1"/>
</dbReference>
<dbReference type="GO" id="GO:0008168">
    <property type="term" value="F:methyltransferase activity"/>
    <property type="evidence" value="ECO:0007669"/>
    <property type="project" value="UniProtKB-KW"/>
</dbReference>
<dbReference type="Gene3D" id="3.40.50.150">
    <property type="entry name" value="Vaccinia Virus protein VP39"/>
    <property type="match status" value="1"/>
</dbReference>
<keyword evidence="4" id="KW-1185">Reference proteome</keyword>
<dbReference type="PANTHER" id="PTHR43861">
    <property type="entry name" value="TRANS-ACONITATE 2-METHYLTRANSFERASE-RELATED"/>
    <property type="match status" value="1"/>
</dbReference>
<dbReference type="EC" id="2.1.1.156" evidence="3"/>
<evidence type="ECO:0000256" key="1">
    <source>
        <dbReference type="ARBA" id="ARBA00022679"/>
    </source>
</evidence>
<dbReference type="Gene3D" id="2.20.25.110">
    <property type="entry name" value="S-adenosyl-L-methionine-dependent methyltransferases"/>
    <property type="match status" value="1"/>
</dbReference>
<organism evidence="3 4">
    <name type="scientific">Stieleria varia</name>
    <dbReference type="NCBI Taxonomy" id="2528005"/>
    <lineage>
        <taxon>Bacteria</taxon>
        <taxon>Pseudomonadati</taxon>
        <taxon>Planctomycetota</taxon>
        <taxon>Planctomycetia</taxon>
        <taxon>Pirellulales</taxon>
        <taxon>Pirellulaceae</taxon>
        <taxon>Stieleria</taxon>
    </lineage>
</organism>
<evidence type="ECO:0000313" key="3">
    <source>
        <dbReference type="EMBL" id="TWU01340.1"/>
    </source>
</evidence>
<gene>
    <name evidence="3" type="ORF">Pla52n_47140</name>
</gene>
<reference evidence="3 4" key="1">
    <citation type="submission" date="2019-02" db="EMBL/GenBank/DDBJ databases">
        <title>Deep-cultivation of Planctomycetes and their phenomic and genomic characterization uncovers novel biology.</title>
        <authorList>
            <person name="Wiegand S."/>
            <person name="Jogler M."/>
            <person name="Boedeker C."/>
            <person name="Pinto D."/>
            <person name="Vollmers J."/>
            <person name="Rivas-Marin E."/>
            <person name="Kohn T."/>
            <person name="Peeters S.H."/>
            <person name="Heuer A."/>
            <person name="Rast P."/>
            <person name="Oberbeckmann S."/>
            <person name="Bunk B."/>
            <person name="Jeske O."/>
            <person name="Meyerdierks A."/>
            <person name="Storesund J.E."/>
            <person name="Kallscheuer N."/>
            <person name="Luecker S."/>
            <person name="Lage O.M."/>
            <person name="Pohl T."/>
            <person name="Merkel B.J."/>
            <person name="Hornburger P."/>
            <person name="Mueller R.-W."/>
            <person name="Bruemmer F."/>
            <person name="Labrenz M."/>
            <person name="Spormann A.M."/>
            <person name="Op Den Camp H."/>
            <person name="Overmann J."/>
            <person name="Amann R."/>
            <person name="Jetten M.S.M."/>
            <person name="Mascher T."/>
            <person name="Medema M.H."/>
            <person name="Devos D.P."/>
            <person name="Kaster A.-K."/>
            <person name="Ovreas L."/>
            <person name="Rohde M."/>
            <person name="Galperin M.Y."/>
            <person name="Jogler C."/>
        </authorList>
    </citation>
    <scope>NUCLEOTIDE SEQUENCE [LARGE SCALE GENOMIC DNA]</scope>
    <source>
        <strain evidence="3 4">Pla52n</strain>
    </source>
</reference>
<feature type="domain" description="Methyltransferase" evidence="2">
    <location>
        <begin position="41"/>
        <end position="136"/>
    </location>
</feature>
<dbReference type="GO" id="GO:0032259">
    <property type="term" value="P:methylation"/>
    <property type="evidence" value="ECO:0007669"/>
    <property type="project" value="UniProtKB-KW"/>
</dbReference>
<dbReference type="InterPro" id="IPR029063">
    <property type="entry name" value="SAM-dependent_MTases_sf"/>
</dbReference>
<keyword evidence="3" id="KW-0489">Methyltransferase</keyword>
<evidence type="ECO:0000259" key="2">
    <source>
        <dbReference type="Pfam" id="PF13649"/>
    </source>
</evidence>
<dbReference type="RefSeq" id="WP_342190410.1">
    <property type="nucleotide sequence ID" value="NZ_CP151726.1"/>
</dbReference>
<dbReference type="AlphaFoldDB" id="A0A5C6ANT6"/>
<protein>
    <submittedName>
        <fullName evidence="3">Glycine/sarcosine N-methyltransferase</fullName>
        <ecNumber evidence="3">2.1.1.156</ecNumber>
    </submittedName>
</protein>